<evidence type="ECO:0000313" key="2">
    <source>
        <dbReference type="EMBL" id="QHU31719.1"/>
    </source>
</evidence>
<organism evidence="2">
    <name type="scientific">viral metagenome</name>
    <dbReference type="NCBI Taxonomy" id="1070528"/>
    <lineage>
        <taxon>unclassified sequences</taxon>
        <taxon>metagenomes</taxon>
        <taxon>organismal metagenomes</taxon>
    </lineage>
</organism>
<accession>A0A6C0LLB9</accession>
<dbReference type="AlphaFoldDB" id="A0A6C0LLB9"/>
<name>A0A6C0LLB9_9ZZZZ</name>
<protein>
    <submittedName>
        <fullName evidence="2">Uncharacterized protein</fullName>
    </submittedName>
</protein>
<evidence type="ECO:0000256" key="1">
    <source>
        <dbReference type="SAM" id="MobiDB-lite"/>
    </source>
</evidence>
<proteinExistence type="predicted"/>
<feature type="region of interest" description="Disordered" evidence="1">
    <location>
        <begin position="1"/>
        <end position="31"/>
    </location>
</feature>
<sequence length="59" mass="6484">MDDHPSSSRRKKSDKAKEKHERNPYSSQHVRQVIANAIVAAATKAGSGSGSRKNKHKNT</sequence>
<reference evidence="2" key="1">
    <citation type="journal article" date="2020" name="Nature">
        <title>Giant virus diversity and host interactions through global metagenomics.</title>
        <authorList>
            <person name="Schulz F."/>
            <person name="Roux S."/>
            <person name="Paez-Espino D."/>
            <person name="Jungbluth S."/>
            <person name="Walsh D.A."/>
            <person name="Denef V.J."/>
            <person name="McMahon K.D."/>
            <person name="Konstantinidis K.T."/>
            <person name="Eloe-Fadrosh E.A."/>
            <person name="Kyrpides N.C."/>
            <person name="Woyke T."/>
        </authorList>
    </citation>
    <scope>NUCLEOTIDE SEQUENCE</scope>
    <source>
        <strain evidence="2">GVMAG-M-3300027963-41</strain>
    </source>
</reference>
<dbReference type="EMBL" id="MN740532">
    <property type="protein sequence ID" value="QHU31719.1"/>
    <property type="molecule type" value="Genomic_DNA"/>
</dbReference>